<evidence type="ECO:0000256" key="7">
    <source>
        <dbReference type="SAM" id="MobiDB-lite"/>
    </source>
</evidence>
<name>A0A511J9B3_9CELL</name>
<evidence type="ECO:0000256" key="4">
    <source>
        <dbReference type="ARBA" id="ARBA00022692"/>
    </source>
</evidence>
<protein>
    <submittedName>
        <fullName evidence="10">MFS transporter</fullName>
    </submittedName>
</protein>
<dbReference type="EMBL" id="BJWG01000004">
    <property type="protein sequence ID" value="GEL94572.1"/>
    <property type="molecule type" value="Genomic_DNA"/>
</dbReference>
<evidence type="ECO:0000256" key="2">
    <source>
        <dbReference type="ARBA" id="ARBA00022448"/>
    </source>
</evidence>
<gene>
    <name evidence="10" type="ORF">CCO02nite_12300</name>
</gene>
<dbReference type="GO" id="GO:0005886">
    <property type="term" value="C:plasma membrane"/>
    <property type="evidence" value="ECO:0007669"/>
    <property type="project" value="UniProtKB-SubCell"/>
</dbReference>
<feature type="compositionally biased region" description="Basic and acidic residues" evidence="7">
    <location>
        <begin position="30"/>
        <end position="43"/>
    </location>
</feature>
<evidence type="ECO:0000256" key="6">
    <source>
        <dbReference type="ARBA" id="ARBA00023136"/>
    </source>
</evidence>
<feature type="region of interest" description="Disordered" evidence="7">
    <location>
        <begin position="1"/>
        <end position="59"/>
    </location>
</feature>
<feature type="transmembrane region" description="Helical" evidence="8">
    <location>
        <begin position="105"/>
        <end position="123"/>
    </location>
</feature>
<feature type="transmembrane region" description="Helical" evidence="8">
    <location>
        <begin position="372"/>
        <end position="391"/>
    </location>
</feature>
<evidence type="ECO:0000256" key="1">
    <source>
        <dbReference type="ARBA" id="ARBA00004651"/>
    </source>
</evidence>
<feature type="compositionally biased region" description="Low complexity" evidence="7">
    <location>
        <begin position="20"/>
        <end position="29"/>
    </location>
</feature>
<comment type="caution">
    <text evidence="10">The sequence shown here is derived from an EMBL/GenBank/DDBJ whole genome shotgun (WGS) entry which is preliminary data.</text>
</comment>
<evidence type="ECO:0000259" key="9">
    <source>
        <dbReference type="PROSITE" id="PS50850"/>
    </source>
</evidence>
<feature type="transmembrane region" description="Helical" evidence="8">
    <location>
        <begin position="144"/>
        <end position="171"/>
    </location>
</feature>
<dbReference type="PROSITE" id="PS50850">
    <property type="entry name" value="MFS"/>
    <property type="match status" value="1"/>
</dbReference>
<dbReference type="InterPro" id="IPR020846">
    <property type="entry name" value="MFS_dom"/>
</dbReference>
<comment type="subcellular location">
    <subcellularLocation>
        <location evidence="1">Cell membrane</location>
        <topology evidence="1">Multi-pass membrane protein</topology>
    </subcellularLocation>
</comment>
<sequence>MTFPNQSPILGRVTPPSPPEAESATAPDPARARDDRSPSDDPNSHGLTDQELPDHESVDHRSLVHHRDFRWLWGGDALGQLGAQLTMLALPIYAVQHLHASEWQMGTLTAAETAAFLVIGLPAGAWVDRMRKRRVLIVADLVRALVLGFVVVAAFAGFASVPLLVVAAAAISTASVFFDVAHQSYVPGLVGLEHVVEGNSKLQATQSVAQVAAPAIGGALLRVIAAPALIAVNVVTYLISAFAVGRIAHREEPPAPETRRPMRTEIAEGLRFVVHQPILRRIVATTSLSNLGSSISGAVLVIYALRTLGLDAAAFGTLVSASAVGGLVGAFTAARLSRLVGEARIIPVSAIGFAVGGVFFPLAAVVTVPAQVVLVVGGVILYFFVIVYNVAQVSFRQRLCPPALLGRMNASVRFIVWGSMPIGALLGGWLGTHLGVTATMWVSVGVGALATLPVLISPLLRMERLPSPPAPQPSETGPSDKLSRSREPAPSDKPSGSREPGPSDEPSGSREPGPTD</sequence>
<dbReference type="PANTHER" id="PTHR23513">
    <property type="entry name" value="INTEGRAL MEMBRANE EFFLUX PROTEIN-RELATED"/>
    <property type="match status" value="1"/>
</dbReference>
<feature type="domain" description="Major facilitator superfamily (MFS) profile" evidence="9">
    <location>
        <begin position="278"/>
        <end position="516"/>
    </location>
</feature>
<keyword evidence="11" id="KW-1185">Reference proteome</keyword>
<dbReference type="PANTHER" id="PTHR23513:SF6">
    <property type="entry name" value="MAJOR FACILITATOR SUPERFAMILY ASSOCIATED DOMAIN-CONTAINING PROTEIN"/>
    <property type="match status" value="1"/>
</dbReference>
<dbReference type="InterPro" id="IPR036259">
    <property type="entry name" value="MFS_trans_sf"/>
</dbReference>
<feature type="transmembrane region" description="Helical" evidence="8">
    <location>
        <begin position="345"/>
        <end position="366"/>
    </location>
</feature>
<feature type="region of interest" description="Disordered" evidence="7">
    <location>
        <begin position="465"/>
        <end position="516"/>
    </location>
</feature>
<feature type="transmembrane region" description="Helical" evidence="8">
    <location>
        <begin position="71"/>
        <end position="93"/>
    </location>
</feature>
<dbReference type="Proteomes" id="UP000321720">
    <property type="component" value="Unassembled WGS sequence"/>
</dbReference>
<reference evidence="10 11" key="1">
    <citation type="submission" date="2019-07" db="EMBL/GenBank/DDBJ databases">
        <title>Whole genome shotgun sequence of Cellulomonas composti NBRC 100758.</title>
        <authorList>
            <person name="Hosoyama A."/>
            <person name="Uohara A."/>
            <person name="Ohji S."/>
            <person name="Ichikawa N."/>
        </authorList>
    </citation>
    <scope>NUCLEOTIDE SEQUENCE [LARGE SCALE GENOMIC DNA]</scope>
    <source>
        <strain evidence="10 11">NBRC 100758</strain>
    </source>
</reference>
<dbReference type="PRINTS" id="PR01988">
    <property type="entry name" value="EXPORTERBACE"/>
</dbReference>
<dbReference type="Pfam" id="PF05977">
    <property type="entry name" value="MFS_3"/>
    <property type="match status" value="1"/>
</dbReference>
<evidence type="ECO:0000256" key="8">
    <source>
        <dbReference type="SAM" id="Phobius"/>
    </source>
</evidence>
<dbReference type="GO" id="GO:0022857">
    <property type="term" value="F:transmembrane transporter activity"/>
    <property type="evidence" value="ECO:0007669"/>
    <property type="project" value="InterPro"/>
</dbReference>
<keyword evidence="4 8" id="KW-0812">Transmembrane</keyword>
<dbReference type="Gene3D" id="1.20.1250.20">
    <property type="entry name" value="MFS general substrate transporter like domains"/>
    <property type="match status" value="1"/>
</dbReference>
<evidence type="ECO:0000256" key="5">
    <source>
        <dbReference type="ARBA" id="ARBA00022989"/>
    </source>
</evidence>
<evidence type="ECO:0000256" key="3">
    <source>
        <dbReference type="ARBA" id="ARBA00022475"/>
    </source>
</evidence>
<dbReference type="InterPro" id="IPR010290">
    <property type="entry name" value="TM_effector"/>
</dbReference>
<keyword evidence="3" id="KW-1003">Cell membrane</keyword>
<accession>A0A511J9B3</accession>
<feature type="compositionally biased region" description="Basic and acidic residues" evidence="7">
    <location>
        <begin position="481"/>
        <end position="490"/>
    </location>
</feature>
<proteinExistence type="predicted"/>
<feature type="transmembrane region" description="Helical" evidence="8">
    <location>
        <begin position="288"/>
        <end position="306"/>
    </location>
</feature>
<feature type="transmembrane region" description="Helical" evidence="8">
    <location>
        <begin position="224"/>
        <end position="244"/>
    </location>
</feature>
<feature type="transmembrane region" description="Helical" evidence="8">
    <location>
        <begin position="412"/>
        <end position="432"/>
    </location>
</feature>
<dbReference type="InterPro" id="IPR022324">
    <property type="entry name" value="Bacilysin_exporter_BacE_put"/>
</dbReference>
<keyword evidence="6 8" id="KW-0472">Membrane</keyword>
<dbReference type="CDD" id="cd06173">
    <property type="entry name" value="MFS_MefA_like"/>
    <property type="match status" value="1"/>
</dbReference>
<keyword evidence="5 8" id="KW-1133">Transmembrane helix</keyword>
<evidence type="ECO:0000313" key="10">
    <source>
        <dbReference type="EMBL" id="GEL94572.1"/>
    </source>
</evidence>
<organism evidence="10 11">
    <name type="scientific">Cellulomonas composti</name>
    <dbReference type="NCBI Taxonomy" id="266130"/>
    <lineage>
        <taxon>Bacteria</taxon>
        <taxon>Bacillati</taxon>
        <taxon>Actinomycetota</taxon>
        <taxon>Actinomycetes</taxon>
        <taxon>Micrococcales</taxon>
        <taxon>Cellulomonadaceae</taxon>
        <taxon>Cellulomonas</taxon>
    </lineage>
</organism>
<dbReference type="AlphaFoldDB" id="A0A511J9B3"/>
<feature type="transmembrane region" description="Helical" evidence="8">
    <location>
        <begin position="312"/>
        <end position="333"/>
    </location>
</feature>
<evidence type="ECO:0000313" key="11">
    <source>
        <dbReference type="Proteomes" id="UP000321720"/>
    </source>
</evidence>
<feature type="transmembrane region" description="Helical" evidence="8">
    <location>
        <begin position="438"/>
        <end position="460"/>
    </location>
</feature>
<keyword evidence="2" id="KW-0813">Transport</keyword>
<dbReference type="SUPFAM" id="SSF103473">
    <property type="entry name" value="MFS general substrate transporter"/>
    <property type="match status" value="1"/>
</dbReference>